<keyword evidence="1" id="KW-1133">Transmembrane helix</keyword>
<gene>
    <name evidence="2" type="ORF">ABFZ84_11190</name>
</gene>
<keyword evidence="3" id="KW-1185">Reference proteome</keyword>
<comment type="caution">
    <text evidence="2">The sequence shown here is derived from an EMBL/GenBank/DDBJ whole genome shotgun (WGS) entry which is preliminary data.</text>
</comment>
<dbReference type="Proteomes" id="UP001560685">
    <property type="component" value="Unassembled WGS sequence"/>
</dbReference>
<proteinExistence type="predicted"/>
<dbReference type="RefSeq" id="WP_369314100.1">
    <property type="nucleotide sequence ID" value="NZ_JBEHZE010000001.1"/>
</dbReference>
<sequence>MLWLAVHMWFLLFTAFAIGLGIGWWIWGTRTNARPPAPPQKRDAPMGTLNIDYDISAETPSVHERSR</sequence>
<reference evidence="2 3" key="1">
    <citation type="submission" date="2024-05" db="EMBL/GenBank/DDBJ databases">
        <title>Three bacterial strains, DH-69, EH-24, and ECK-19 isolated from coastal sediments.</title>
        <authorList>
            <person name="Ye Y.-Q."/>
            <person name="Du Z.-J."/>
        </authorList>
    </citation>
    <scope>NUCLEOTIDE SEQUENCE [LARGE SCALE GENOMIC DNA]</scope>
    <source>
        <strain evidence="2 3">ECK-19</strain>
    </source>
</reference>
<evidence type="ECO:0000313" key="3">
    <source>
        <dbReference type="Proteomes" id="UP001560685"/>
    </source>
</evidence>
<dbReference type="EMBL" id="JBEHZE010000001">
    <property type="protein sequence ID" value="MEX6634109.1"/>
    <property type="molecule type" value="Genomic_DNA"/>
</dbReference>
<feature type="transmembrane region" description="Helical" evidence="1">
    <location>
        <begin position="6"/>
        <end position="27"/>
    </location>
</feature>
<protein>
    <submittedName>
        <fullName evidence="2">Uncharacterized protein</fullName>
    </submittedName>
</protein>
<keyword evidence="1" id="KW-0812">Transmembrane</keyword>
<name>A0ABV3Z7U1_9PROT</name>
<keyword evidence="1" id="KW-0472">Membrane</keyword>
<organism evidence="2 3">
    <name type="scientific">Hyphococcus lacteus</name>
    <dbReference type="NCBI Taxonomy" id="3143536"/>
    <lineage>
        <taxon>Bacteria</taxon>
        <taxon>Pseudomonadati</taxon>
        <taxon>Pseudomonadota</taxon>
        <taxon>Alphaproteobacteria</taxon>
        <taxon>Parvularculales</taxon>
        <taxon>Parvularculaceae</taxon>
        <taxon>Hyphococcus</taxon>
    </lineage>
</organism>
<accession>A0ABV3Z7U1</accession>
<evidence type="ECO:0000313" key="2">
    <source>
        <dbReference type="EMBL" id="MEX6634109.1"/>
    </source>
</evidence>
<evidence type="ECO:0000256" key="1">
    <source>
        <dbReference type="SAM" id="Phobius"/>
    </source>
</evidence>